<dbReference type="InterPro" id="IPR036188">
    <property type="entry name" value="FAD/NAD-bd_sf"/>
</dbReference>
<dbReference type="PANTHER" id="PTHR43476">
    <property type="entry name" value="3-(3-HYDROXY-PHENYL)PROPIONATE/3-HYDROXYCINNAMIC ACID HYDROXYLASE"/>
    <property type="match status" value="1"/>
</dbReference>
<keyword evidence="2" id="KW-0503">Monooxygenase</keyword>
<dbReference type="EMBL" id="CP025612">
    <property type="protein sequence ID" value="AUN32196.1"/>
    <property type="molecule type" value="Genomic_DNA"/>
</dbReference>
<dbReference type="GO" id="GO:0008688">
    <property type="term" value="F:3-(3-hydroxyphenyl)propionate hydroxylase activity"/>
    <property type="evidence" value="ECO:0007669"/>
    <property type="project" value="TreeGrafter"/>
</dbReference>
<protein>
    <submittedName>
        <fullName evidence="2">Monooxygenase</fullName>
    </submittedName>
</protein>
<name>A0A2K9NHY7_9PROT</name>
<dbReference type="PRINTS" id="PR00420">
    <property type="entry name" value="RNGMNOXGNASE"/>
</dbReference>
<dbReference type="PANTHER" id="PTHR43476:SF3">
    <property type="entry name" value="FAD-BINDING MONOOXYGENASE"/>
    <property type="match status" value="1"/>
</dbReference>
<reference evidence="2 3" key="1">
    <citation type="submission" date="2017-12" db="EMBL/GenBank/DDBJ databases">
        <title>Genomes of bacteria within cyanobacterial aggregates.</title>
        <authorList>
            <person name="Cai H."/>
        </authorList>
    </citation>
    <scope>NUCLEOTIDE SEQUENCE [LARGE SCALE GENOMIC DNA]</scope>
    <source>
        <strain evidence="2 3">TH16</strain>
    </source>
</reference>
<accession>A0A2K9NHY7</accession>
<dbReference type="RefSeq" id="WP_102113741.1">
    <property type="nucleotide sequence ID" value="NZ_BMGN01000006.1"/>
</dbReference>
<dbReference type="InterPro" id="IPR002938">
    <property type="entry name" value="FAD-bd"/>
</dbReference>
<evidence type="ECO:0000256" key="1">
    <source>
        <dbReference type="ARBA" id="ARBA00023002"/>
    </source>
</evidence>
<dbReference type="Pfam" id="PF01494">
    <property type="entry name" value="FAD_binding_3"/>
    <property type="match status" value="1"/>
</dbReference>
<dbReference type="Proteomes" id="UP000234752">
    <property type="component" value="Chromosome eg_2"/>
</dbReference>
<dbReference type="SUPFAM" id="SSF51905">
    <property type="entry name" value="FAD/NAD(P)-binding domain"/>
    <property type="match status" value="1"/>
</dbReference>
<dbReference type="Gene3D" id="3.50.50.60">
    <property type="entry name" value="FAD/NAD(P)-binding domain"/>
    <property type="match status" value="1"/>
</dbReference>
<dbReference type="KEGG" id="ncb:C0V82_17470"/>
<keyword evidence="3" id="KW-1185">Reference proteome</keyword>
<dbReference type="InterPro" id="IPR050631">
    <property type="entry name" value="PheA/TfdB_FAD_monoxygenase"/>
</dbReference>
<dbReference type="OrthoDB" id="9791689at2"/>
<proteinExistence type="predicted"/>
<dbReference type="GO" id="GO:0071949">
    <property type="term" value="F:FAD binding"/>
    <property type="evidence" value="ECO:0007669"/>
    <property type="project" value="InterPro"/>
</dbReference>
<dbReference type="AlphaFoldDB" id="A0A2K9NHY7"/>
<dbReference type="Gene3D" id="3.30.70.2450">
    <property type="match status" value="1"/>
</dbReference>
<sequence length="397" mass="44848">MIRTQVVIAGAGPVGTVAAYYLARQGIDVLVLEAGADCAQDLRASTFHPPTLEMLDELEITPFLLEKGLKAPIYHYRDRRTGQVIEFDLGELEGSTRYPYRLQCEQYHLARALAEKLEAHPKATVKFGSRLVYVNQDETGVDLAYETPFAIEKVRADWLIGADGANSAVRKWLGIGFEGFTYPEKFLCLSTAEPLEDYFPNLAHVNYVADPEEWLVLLRVPSVWRILLPATPESSDSDLVSDENRDRVFQRLIGKTGVKTHHRTIYRMHQRVAESFRKGRAFLIGDSAHLNNPLGGFGMNSGIHDAFNLCQRLTAIIKNGEDEASLDQFSRQRRGAARSFVQAQTIQTMEMMKEGHTSAQEKRRDEMLAIRNDPERRRQFLMRQAMFQSLADAAAID</sequence>
<evidence type="ECO:0000313" key="3">
    <source>
        <dbReference type="Proteomes" id="UP000234752"/>
    </source>
</evidence>
<organism evidence="2 3">
    <name type="scientific">Niveispirillum cyanobacteriorum</name>
    <dbReference type="NCBI Taxonomy" id="1612173"/>
    <lineage>
        <taxon>Bacteria</taxon>
        <taxon>Pseudomonadati</taxon>
        <taxon>Pseudomonadota</taxon>
        <taxon>Alphaproteobacteria</taxon>
        <taxon>Rhodospirillales</taxon>
        <taxon>Azospirillaceae</taxon>
        <taxon>Niveispirillum</taxon>
    </lineage>
</organism>
<keyword evidence="1" id="KW-0560">Oxidoreductase</keyword>
<gene>
    <name evidence="2" type="ORF">C0V82_17470</name>
</gene>
<dbReference type="GO" id="GO:0019622">
    <property type="term" value="P:3-(3-hydroxy)phenylpropionate catabolic process"/>
    <property type="evidence" value="ECO:0007669"/>
    <property type="project" value="TreeGrafter"/>
</dbReference>
<evidence type="ECO:0000313" key="2">
    <source>
        <dbReference type="EMBL" id="AUN32196.1"/>
    </source>
</evidence>